<organism evidence="1">
    <name type="scientific">marine metagenome</name>
    <dbReference type="NCBI Taxonomy" id="408172"/>
    <lineage>
        <taxon>unclassified sequences</taxon>
        <taxon>metagenomes</taxon>
        <taxon>ecological metagenomes</taxon>
    </lineage>
</organism>
<evidence type="ECO:0008006" key="2">
    <source>
        <dbReference type="Google" id="ProtNLM"/>
    </source>
</evidence>
<dbReference type="EMBL" id="UINC01149051">
    <property type="protein sequence ID" value="SVD41281.1"/>
    <property type="molecule type" value="Genomic_DNA"/>
</dbReference>
<feature type="non-terminal residue" evidence="1">
    <location>
        <position position="70"/>
    </location>
</feature>
<dbReference type="InterPro" id="IPR011059">
    <property type="entry name" value="Metal-dep_hydrolase_composite"/>
</dbReference>
<gene>
    <name evidence="1" type="ORF">METZ01_LOCUS394135</name>
</gene>
<proteinExistence type="predicted"/>
<reference evidence="1" key="1">
    <citation type="submission" date="2018-05" db="EMBL/GenBank/DDBJ databases">
        <authorList>
            <person name="Lanie J.A."/>
            <person name="Ng W.-L."/>
            <person name="Kazmierczak K.M."/>
            <person name="Andrzejewski T.M."/>
            <person name="Davidsen T.M."/>
            <person name="Wayne K.J."/>
            <person name="Tettelin H."/>
            <person name="Glass J.I."/>
            <person name="Rusch D."/>
            <person name="Podicherti R."/>
            <person name="Tsui H.-C.T."/>
            <person name="Winkler M.E."/>
        </authorList>
    </citation>
    <scope>NUCLEOTIDE SEQUENCE</scope>
</reference>
<evidence type="ECO:0000313" key="1">
    <source>
        <dbReference type="EMBL" id="SVD41281.1"/>
    </source>
</evidence>
<dbReference type="GO" id="GO:0016810">
    <property type="term" value="F:hydrolase activity, acting on carbon-nitrogen (but not peptide) bonds"/>
    <property type="evidence" value="ECO:0007669"/>
    <property type="project" value="InterPro"/>
</dbReference>
<dbReference type="AlphaFoldDB" id="A0A382V5W1"/>
<protein>
    <recommendedName>
        <fullName evidence="2">Amidohydrolase 3 domain-containing protein</fullName>
    </recommendedName>
</protein>
<name>A0A382V5W1_9ZZZZ</name>
<accession>A0A382V5W1</accession>
<dbReference type="SUPFAM" id="SSF51338">
    <property type="entry name" value="Composite domain of metallo-dependent hydrolases"/>
    <property type="match status" value="1"/>
</dbReference>
<dbReference type="Gene3D" id="2.30.40.10">
    <property type="entry name" value="Urease, subunit C, domain 1"/>
    <property type="match status" value="1"/>
</dbReference>
<sequence>MLDLLINNGLIVDGSGNPGFYGSVGVEGDAIHIFRGDSSSTESARVIDARSKVVCPGFIDVHAHSGLMIL</sequence>